<evidence type="ECO:0008006" key="3">
    <source>
        <dbReference type="Google" id="ProtNLM"/>
    </source>
</evidence>
<dbReference type="RefSeq" id="XP_070141575.1">
    <property type="nucleotide sequence ID" value="XM_070285474.1"/>
</dbReference>
<proteinExistence type="predicted"/>
<evidence type="ECO:0000313" key="1">
    <source>
        <dbReference type="Proteomes" id="UP001652661"/>
    </source>
</evidence>
<keyword evidence="1" id="KW-1185">Reference proteome</keyword>
<protein>
    <recommendedName>
        <fullName evidence="3">Reverse transcriptase</fullName>
    </recommendedName>
</protein>
<evidence type="ECO:0000313" key="2">
    <source>
        <dbReference type="RefSeq" id="XP_070141575.1"/>
    </source>
</evidence>
<accession>A0ABM4GFT1</accession>
<dbReference type="Proteomes" id="UP001652661">
    <property type="component" value="Chromosome 3L"/>
</dbReference>
<gene>
    <name evidence="2" type="primary">LOC138928403</name>
</gene>
<dbReference type="GeneID" id="138928403"/>
<organism evidence="1 2">
    <name type="scientific">Drosophila kikkawai</name>
    <name type="common">Fruit fly</name>
    <dbReference type="NCBI Taxonomy" id="30033"/>
    <lineage>
        <taxon>Eukaryota</taxon>
        <taxon>Metazoa</taxon>
        <taxon>Ecdysozoa</taxon>
        <taxon>Arthropoda</taxon>
        <taxon>Hexapoda</taxon>
        <taxon>Insecta</taxon>
        <taxon>Pterygota</taxon>
        <taxon>Neoptera</taxon>
        <taxon>Endopterygota</taxon>
        <taxon>Diptera</taxon>
        <taxon>Brachycera</taxon>
        <taxon>Muscomorpha</taxon>
        <taxon>Ephydroidea</taxon>
        <taxon>Drosophilidae</taxon>
        <taxon>Drosophila</taxon>
        <taxon>Sophophora</taxon>
    </lineage>
</organism>
<name>A0ABM4GFT1_DROKI</name>
<reference evidence="2" key="1">
    <citation type="submission" date="2025-08" db="UniProtKB">
        <authorList>
            <consortium name="RefSeq"/>
        </authorList>
    </citation>
    <scope>IDENTIFICATION</scope>
    <source>
        <strain evidence="2">14028-0561.14</strain>
        <tissue evidence="2">Whole fly</tissue>
    </source>
</reference>
<sequence length="109" mass="12486">MDFYTTQLITGHGCFKAYLHRFKHEADPFCDYCGSRVVEDAEHAFFSCSLFSADRAALEAATSCRITPENIIGCMLETPSNWEAVTNMAATVLRELRRREKIRRMDGER</sequence>